<dbReference type="FunFam" id="3.40.50.300:FF:000016">
    <property type="entry name" value="Oligopeptide ABC transporter ATP-binding component"/>
    <property type="match status" value="1"/>
</dbReference>
<evidence type="ECO:0000256" key="1">
    <source>
        <dbReference type="ARBA" id="ARBA00005417"/>
    </source>
</evidence>
<evidence type="ECO:0000256" key="3">
    <source>
        <dbReference type="ARBA" id="ARBA00022741"/>
    </source>
</evidence>
<feature type="domain" description="ABC transporter" evidence="5">
    <location>
        <begin position="11"/>
        <end position="262"/>
    </location>
</feature>
<evidence type="ECO:0000313" key="6">
    <source>
        <dbReference type="EMBL" id="MBA4494665.1"/>
    </source>
</evidence>
<dbReference type="EMBL" id="JACEIQ010000009">
    <property type="protein sequence ID" value="MBA4494665.1"/>
    <property type="molecule type" value="Genomic_DNA"/>
</dbReference>
<dbReference type="Gene3D" id="3.40.50.300">
    <property type="entry name" value="P-loop containing nucleotide triphosphate hydrolases"/>
    <property type="match status" value="1"/>
</dbReference>
<evidence type="ECO:0000259" key="5">
    <source>
        <dbReference type="PROSITE" id="PS50893"/>
    </source>
</evidence>
<name>A0A7W1WRD1_9BACL</name>
<dbReference type="InterPro" id="IPR003593">
    <property type="entry name" value="AAA+_ATPase"/>
</dbReference>
<dbReference type="SUPFAM" id="SSF52540">
    <property type="entry name" value="P-loop containing nucleoside triphosphate hydrolases"/>
    <property type="match status" value="1"/>
</dbReference>
<dbReference type="GO" id="GO:0016887">
    <property type="term" value="F:ATP hydrolysis activity"/>
    <property type="evidence" value="ECO:0007669"/>
    <property type="project" value="InterPro"/>
</dbReference>
<keyword evidence="7" id="KW-1185">Reference proteome</keyword>
<dbReference type="SMART" id="SM00382">
    <property type="entry name" value="AAA"/>
    <property type="match status" value="1"/>
</dbReference>
<keyword evidence="3" id="KW-0547">Nucleotide-binding</keyword>
<dbReference type="GO" id="GO:0055085">
    <property type="term" value="P:transmembrane transport"/>
    <property type="evidence" value="ECO:0007669"/>
    <property type="project" value="UniProtKB-ARBA"/>
</dbReference>
<dbReference type="InterPro" id="IPR013563">
    <property type="entry name" value="Oligopep_ABC_C"/>
</dbReference>
<dbReference type="CDD" id="cd03257">
    <property type="entry name" value="ABC_NikE_OppD_transporters"/>
    <property type="match status" value="1"/>
</dbReference>
<dbReference type="GO" id="GO:0015833">
    <property type="term" value="P:peptide transport"/>
    <property type="evidence" value="ECO:0007669"/>
    <property type="project" value="InterPro"/>
</dbReference>
<dbReference type="PANTHER" id="PTHR43776">
    <property type="entry name" value="TRANSPORT ATP-BINDING PROTEIN"/>
    <property type="match status" value="1"/>
</dbReference>
<dbReference type="Pfam" id="PF00005">
    <property type="entry name" value="ABC_tran"/>
    <property type="match status" value="1"/>
</dbReference>
<evidence type="ECO:0000256" key="4">
    <source>
        <dbReference type="ARBA" id="ARBA00022840"/>
    </source>
</evidence>
<dbReference type="NCBIfam" id="NF008453">
    <property type="entry name" value="PRK11308.1"/>
    <property type="match status" value="1"/>
</dbReference>
<sequence>MDAAMSDTALLQLENIKKYYPVRSGWLRRVTGQVKAVDGISLRLYPGETFGVVGESGCGKSTLGRTLLRLENPTDGKLIFDGQDIASLPARSLKPIRKKMQMIFQDPFASLNPRQTVGSALEEPLIIHQTGLKHRERREKVLQYLLEVGLGAEHYDRLPHEFSGGQRQRIGIARALVLNPSLIVCDEPVSALDVSIQAQVLRLLRSLQEKHGLTYFFISHDLGVVRHLCNRVLIMYLGQSMELAPVKTLFKEAQHPYTLALLSAVPRPIPGRKRKRILLKGDLPSPADPPAGCPFHTRCPEAKAVCREVKPDWKELAPDHWIACHAR</sequence>
<dbReference type="GO" id="GO:0005524">
    <property type="term" value="F:ATP binding"/>
    <property type="evidence" value="ECO:0007669"/>
    <property type="project" value="UniProtKB-KW"/>
</dbReference>
<accession>A0A7W1WRD1</accession>
<dbReference type="InterPro" id="IPR050319">
    <property type="entry name" value="ABC_transp_ATP-bind"/>
</dbReference>
<dbReference type="NCBIfam" id="TIGR01727">
    <property type="entry name" value="oligo_HPY"/>
    <property type="match status" value="1"/>
</dbReference>
<gene>
    <name evidence="6" type="ORF">H1191_10140</name>
</gene>
<dbReference type="InterPro" id="IPR027417">
    <property type="entry name" value="P-loop_NTPase"/>
</dbReference>
<keyword evidence="2" id="KW-0813">Transport</keyword>
<proteinExistence type="inferred from homology"/>
<dbReference type="PROSITE" id="PS00211">
    <property type="entry name" value="ABC_TRANSPORTER_1"/>
    <property type="match status" value="1"/>
</dbReference>
<protein>
    <submittedName>
        <fullName evidence="6">Dipeptide ABC transporter ATP-binding protein</fullName>
    </submittedName>
</protein>
<dbReference type="InterPro" id="IPR017871">
    <property type="entry name" value="ABC_transporter-like_CS"/>
</dbReference>
<comment type="similarity">
    <text evidence="1">Belongs to the ABC transporter superfamily.</text>
</comment>
<comment type="caution">
    <text evidence="6">The sequence shown here is derived from an EMBL/GenBank/DDBJ whole genome shotgun (WGS) entry which is preliminary data.</text>
</comment>
<keyword evidence="4 6" id="KW-0067">ATP-binding</keyword>
<organism evidence="6 7">
    <name type="scientific">Paenactinomyces guangxiensis</name>
    <dbReference type="NCBI Taxonomy" id="1490290"/>
    <lineage>
        <taxon>Bacteria</taxon>
        <taxon>Bacillati</taxon>
        <taxon>Bacillota</taxon>
        <taxon>Bacilli</taxon>
        <taxon>Bacillales</taxon>
        <taxon>Thermoactinomycetaceae</taxon>
        <taxon>Paenactinomyces</taxon>
    </lineage>
</organism>
<dbReference type="PANTHER" id="PTHR43776:SF8">
    <property type="entry name" value="ABC TRANSPORTER, ATP-BINDING PROTEIN"/>
    <property type="match status" value="1"/>
</dbReference>
<dbReference type="PROSITE" id="PS50893">
    <property type="entry name" value="ABC_TRANSPORTER_2"/>
    <property type="match status" value="1"/>
</dbReference>
<reference evidence="6 7" key="1">
    <citation type="submission" date="2020-07" db="EMBL/GenBank/DDBJ databases">
        <authorList>
            <person name="Feng H."/>
        </authorList>
    </citation>
    <scope>NUCLEOTIDE SEQUENCE [LARGE SCALE GENOMIC DNA]</scope>
    <source>
        <strain evidence="7">s-10</strain>
    </source>
</reference>
<dbReference type="AlphaFoldDB" id="A0A7W1WRD1"/>
<evidence type="ECO:0000313" key="7">
    <source>
        <dbReference type="Proteomes" id="UP000535491"/>
    </source>
</evidence>
<dbReference type="Pfam" id="PF08352">
    <property type="entry name" value="oligo_HPY"/>
    <property type="match status" value="1"/>
</dbReference>
<dbReference type="InterPro" id="IPR003439">
    <property type="entry name" value="ABC_transporter-like_ATP-bd"/>
</dbReference>
<dbReference type="Proteomes" id="UP000535491">
    <property type="component" value="Unassembled WGS sequence"/>
</dbReference>
<evidence type="ECO:0000256" key="2">
    <source>
        <dbReference type="ARBA" id="ARBA00022448"/>
    </source>
</evidence>